<evidence type="ECO:0000259" key="8">
    <source>
        <dbReference type="PROSITE" id="PS50157"/>
    </source>
</evidence>
<keyword evidence="3" id="KW-0677">Repeat</keyword>
<evidence type="ECO:0000256" key="1">
    <source>
        <dbReference type="ARBA" id="ARBA00006991"/>
    </source>
</evidence>
<feature type="non-terminal residue" evidence="9">
    <location>
        <position position="103"/>
    </location>
</feature>
<sequence>CKQYGKFFRNISSLATHKRIHNGQKLCEHKDCKKAFNRITHFTSYQSIQAGEKLFKECDDCENVFRSHSSHGKNVNTLTEEKAYMCNECGKGFNDPSCLYRHN</sequence>
<protein>
    <submittedName>
        <fullName evidence="9">ZN429 protein</fullName>
    </submittedName>
</protein>
<keyword evidence="5" id="KW-0862">Zinc</keyword>
<dbReference type="Proteomes" id="UP000475037">
    <property type="component" value="Unassembled WGS sequence"/>
</dbReference>
<evidence type="ECO:0000256" key="2">
    <source>
        <dbReference type="ARBA" id="ARBA00022723"/>
    </source>
</evidence>
<reference evidence="9 10" key="1">
    <citation type="submission" date="2019-11" db="EMBL/GenBank/DDBJ databases">
        <authorList>
            <person name="Yang C."/>
            <person name="Li F."/>
        </authorList>
    </citation>
    <scope>NUCLEOTIDE SEQUENCE [LARGE SCALE GENOMIC DNA]</scope>
    <source>
        <strain evidence="9">KB4526</strain>
        <tissue evidence="9">Muscle</tissue>
    </source>
</reference>
<dbReference type="EMBL" id="VOAJ01005706">
    <property type="protein sequence ID" value="KAF0873620.1"/>
    <property type="molecule type" value="Genomic_DNA"/>
</dbReference>
<evidence type="ECO:0000256" key="6">
    <source>
        <dbReference type="ARBA" id="ARBA00023242"/>
    </source>
</evidence>
<organism evidence="9 10">
    <name type="scientific">Crocuta crocuta</name>
    <name type="common">Spotted hyena</name>
    <dbReference type="NCBI Taxonomy" id="9678"/>
    <lineage>
        <taxon>Eukaryota</taxon>
        <taxon>Metazoa</taxon>
        <taxon>Chordata</taxon>
        <taxon>Craniata</taxon>
        <taxon>Vertebrata</taxon>
        <taxon>Euteleostomi</taxon>
        <taxon>Mammalia</taxon>
        <taxon>Eutheria</taxon>
        <taxon>Laurasiatheria</taxon>
        <taxon>Carnivora</taxon>
        <taxon>Feliformia</taxon>
        <taxon>Hyaenidae</taxon>
        <taxon>Crocuta</taxon>
    </lineage>
</organism>
<keyword evidence="6" id="KW-0539">Nucleus</keyword>
<feature type="domain" description="C2H2-type" evidence="8">
    <location>
        <begin position="84"/>
        <end position="103"/>
    </location>
</feature>
<feature type="non-terminal residue" evidence="9">
    <location>
        <position position="1"/>
    </location>
</feature>
<keyword evidence="10" id="KW-1185">Reference proteome</keyword>
<feature type="domain" description="C2H2-type" evidence="8">
    <location>
        <begin position="1"/>
        <end position="26"/>
    </location>
</feature>
<name>A0A6G1ADK2_CROCR</name>
<evidence type="ECO:0000256" key="7">
    <source>
        <dbReference type="PROSITE-ProRule" id="PRU00042"/>
    </source>
</evidence>
<evidence type="ECO:0000313" key="10">
    <source>
        <dbReference type="Proteomes" id="UP000475037"/>
    </source>
</evidence>
<evidence type="ECO:0000256" key="5">
    <source>
        <dbReference type="ARBA" id="ARBA00022833"/>
    </source>
</evidence>
<dbReference type="PROSITE" id="PS50157">
    <property type="entry name" value="ZINC_FINGER_C2H2_2"/>
    <property type="match status" value="2"/>
</dbReference>
<dbReference type="InterPro" id="IPR036236">
    <property type="entry name" value="Znf_C2H2_sf"/>
</dbReference>
<dbReference type="InterPro" id="IPR013087">
    <property type="entry name" value="Znf_C2H2_type"/>
</dbReference>
<evidence type="ECO:0000256" key="4">
    <source>
        <dbReference type="ARBA" id="ARBA00022771"/>
    </source>
</evidence>
<keyword evidence="4 7" id="KW-0863">Zinc-finger</keyword>
<gene>
    <name evidence="9" type="primary">Znf429_1</name>
    <name evidence="9" type="ORF">FOF47_R21250</name>
</gene>
<dbReference type="SUPFAM" id="SSF57667">
    <property type="entry name" value="beta-beta-alpha zinc fingers"/>
    <property type="match status" value="2"/>
</dbReference>
<evidence type="ECO:0000313" key="9">
    <source>
        <dbReference type="EMBL" id="KAF0873620.1"/>
    </source>
</evidence>
<dbReference type="InterPro" id="IPR050826">
    <property type="entry name" value="Krueppel_C2H2_ZnFinger"/>
</dbReference>
<accession>A0A6G1ADK2</accession>
<keyword evidence="2" id="KW-0479">Metal-binding</keyword>
<dbReference type="Gene3D" id="3.30.160.60">
    <property type="entry name" value="Classic Zinc Finger"/>
    <property type="match status" value="2"/>
</dbReference>
<dbReference type="GO" id="GO:0008270">
    <property type="term" value="F:zinc ion binding"/>
    <property type="evidence" value="ECO:0007669"/>
    <property type="project" value="UniProtKB-KW"/>
</dbReference>
<dbReference type="AlphaFoldDB" id="A0A6G1ADK2"/>
<dbReference type="FunFam" id="3.30.160.60:FF:000688">
    <property type="entry name" value="zinc finger protein 197 isoform X1"/>
    <property type="match status" value="1"/>
</dbReference>
<dbReference type="PANTHER" id="PTHR24377">
    <property type="entry name" value="IP01015P-RELATED"/>
    <property type="match status" value="1"/>
</dbReference>
<dbReference type="Pfam" id="PF00096">
    <property type="entry name" value="zf-C2H2"/>
    <property type="match status" value="1"/>
</dbReference>
<evidence type="ECO:0000256" key="3">
    <source>
        <dbReference type="ARBA" id="ARBA00022737"/>
    </source>
</evidence>
<proteinExistence type="inferred from homology"/>
<comment type="similarity">
    <text evidence="1">Belongs to the krueppel C2H2-type zinc-finger protein family.</text>
</comment>
<comment type="caution">
    <text evidence="9">The sequence shown here is derived from an EMBL/GenBank/DDBJ whole genome shotgun (WGS) entry which is preliminary data.</text>
</comment>